<feature type="non-terminal residue" evidence="4">
    <location>
        <position position="121"/>
    </location>
</feature>
<dbReference type="AlphaFoldDB" id="A0A8S2RUJ4"/>
<dbReference type="EMBL" id="CAJOBI010015672">
    <property type="protein sequence ID" value="CAF4184106.1"/>
    <property type="molecule type" value="Genomic_DNA"/>
</dbReference>
<comment type="caution">
    <text evidence="4">The sequence shown here is derived from an EMBL/GenBank/DDBJ whole genome shotgun (WGS) entry which is preliminary data.</text>
</comment>
<accession>A0A8S2RUJ4</accession>
<keyword evidence="2 3" id="KW-0040">ANK repeat</keyword>
<evidence type="ECO:0000313" key="5">
    <source>
        <dbReference type="Proteomes" id="UP000676336"/>
    </source>
</evidence>
<name>A0A8S2RUJ4_9BILA</name>
<dbReference type="PROSITE" id="PS50297">
    <property type="entry name" value="ANK_REP_REGION"/>
    <property type="match status" value="1"/>
</dbReference>
<feature type="repeat" description="ANK" evidence="3">
    <location>
        <begin position="101"/>
        <end position="121"/>
    </location>
</feature>
<dbReference type="Gene3D" id="1.25.40.20">
    <property type="entry name" value="Ankyrin repeat-containing domain"/>
    <property type="match status" value="1"/>
</dbReference>
<reference evidence="4" key="1">
    <citation type="submission" date="2021-02" db="EMBL/GenBank/DDBJ databases">
        <authorList>
            <person name="Nowell W R."/>
        </authorList>
    </citation>
    <scope>NUCLEOTIDE SEQUENCE</scope>
</reference>
<protein>
    <submittedName>
        <fullName evidence="4">Uncharacterized protein</fullName>
    </submittedName>
</protein>
<dbReference type="InterPro" id="IPR036770">
    <property type="entry name" value="Ankyrin_rpt-contain_sf"/>
</dbReference>
<dbReference type="Pfam" id="PF12796">
    <property type="entry name" value="Ank_2"/>
    <property type="match status" value="1"/>
</dbReference>
<dbReference type="Proteomes" id="UP000676336">
    <property type="component" value="Unassembled WGS sequence"/>
</dbReference>
<sequence>GALHPFVLEIKGLLASSEAFPAAFNGNLEIVKKFIKEYPTFKDKPGLWETTLLFSAARNNHLEIVKYLIEEAHCSVNAQNQREVEFALNTSSTNYTPRPTAASTALHAACYYNHLSIVRYL</sequence>
<dbReference type="SUPFAM" id="SSF48403">
    <property type="entry name" value="Ankyrin repeat"/>
    <property type="match status" value="1"/>
</dbReference>
<evidence type="ECO:0000256" key="2">
    <source>
        <dbReference type="ARBA" id="ARBA00023043"/>
    </source>
</evidence>
<dbReference type="InterPro" id="IPR002110">
    <property type="entry name" value="Ankyrin_rpt"/>
</dbReference>
<keyword evidence="1" id="KW-0677">Repeat</keyword>
<organism evidence="4 5">
    <name type="scientific">Rotaria magnacalcarata</name>
    <dbReference type="NCBI Taxonomy" id="392030"/>
    <lineage>
        <taxon>Eukaryota</taxon>
        <taxon>Metazoa</taxon>
        <taxon>Spiralia</taxon>
        <taxon>Gnathifera</taxon>
        <taxon>Rotifera</taxon>
        <taxon>Eurotatoria</taxon>
        <taxon>Bdelloidea</taxon>
        <taxon>Philodinida</taxon>
        <taxon>Philodinidae</taxon>
        <taxon>Rotaria</taxon>
    </lineage>
</organism>
<evidence type="ECO:0000313" key="4">
    <source>
        <dbReference type="EMBL" id="CAF4184106.1"/>
    </source>
</evidence>
<feature type="non-terminal residue" evidence="4">
    <location>
        <position position="1"/>
    </location>
</feature>
<proteinExistence type="predicted"/>
<evidence type="ECO:0000256" key="3">
    <source>
        <dbReference type="PROSITE-ProRule" id="PRU00023"/>
    </source>
</evidence>
<dbReference type="PROSITE" id="PS50088">
    <property type="entry name" value="ANK_REPEAT"/>
    <property type="match status" value="1"/>
</dbReference>
<dbReference type="PANTHER" id="PTHR24188">
    <property type="entry name" value="ANKYRIN REPEAT PROTEIN"/>
    <property type="match status" value="1"/>
</dbReference>
<evidence type="ECO:0000256" key="1">
    <source>
        <dbReference type="ARBA" id="ARBA00022737"/>
    </source>
</evidence>
<gene>
    <name evidence="4" type="ORF">SMN809_LOCUS21154</name>
</gene>
<dbReference type="PANTHER" id="PTHR24188:SF29">
    <property type="entry name" value="GH09064P"/>
    <property type="match status" value="1"/>
</dbReference>